<organism evidence="1 2">
    <name type="scientific">Romanomermis culicivorax</name>
    <name type="common">Nematode worm</name>
    <dbReference type="NCBI Taxonomy" id="13658"/>
    <lineage>
        <taxon>Eukaryota</taxon>
        <taxon>Metazoa</taxon>
        <taxon>Ecdysozoa</taxon>
        <taxon>Nematoda</taxon>
        <taxon>Enoplea</taxon>
        <taxon>Dorylaimia</taxon>
        <taxon>Mermithida</taxon>
        <taxon>Mermithoidea</taxon>
        <taxon>Mermithidae</taxon>
        <taxon>Romanomermis</taxon>
    </lineage>
</organism>
<dbReference type="WBParaSite" id="nRc.2.0.1.t36920-RA">
    <property type="protein sequence ID" value="nRc.2.0.1.t36920-RA"/>
    <property type="gene ID" value="nRc.2.0.1.g36920"/>
</dbReference>
<dbReference type="Proteomes" id="UP000887565">
    <property type="component" value="Unplaced"/>
</dbReference>
<dbReference type="AlphaFoldDB" id="A0A915KEW8"/>
<keyword evidence="1" id="KW-1185">Reference proteome</keyword>
<accession>A0A915KEW8</accession>
<reference evidence="2" key="1">
    <citation type="submission" date="2022-11" db="UniProtKB">
        <authorList>
            <consortium name="WormBaseParasite"/>
        </authorList>
    </citation>
    <scope>IDENTIFICATION</scope>
</reference>
<name>A0A915KEW8_ROMCU</name>
<protein>
    <submittedName>
        <fullName evidence="2">Uncharacterized protein</fullName>
    </submittedName>
</protein>
<sequence length="83" mass="9509">MIALITTRKGSDSFFGSEDGEKYVVSLFLEHPISSKVPIPRKEDKIYDSSYSYASQIPVHRKDDFYLTLDAFFVWKNASPVDL</sequence>
<evidence type="ECO:0000313" key="2">
    <source>
        <dbReference type="WBParaSite" id="nRc.2.0.1.t36920-RA"/>
    </source>
</evidence>
<evidence type="ECO:0000313" key="1">
    <source>
        <dbReference type="Proteomes" id="UP000887565"/>
    </source>
</evidence>
<proteinExistence type="predicted"/>